<protein>
    <submittedName>
        <fullName evidence="1">DUF3727 domain-containing protein</fullName>
    </submittedName>
</protein>
<dbReference type="AlphaFoldDB" id="A0A6B1F5L6"/>
<proteinExistence type="predicted"/>
<gene>
    <name evidence="1" type="ORF">F4162_03335</name>
</gene>
<reference evidence="1" key="1">
    <citation type="submission" date="2019-09" db="EMBL/GenBank/DDBJ databases">
        <title>Characterisation of the sponge microbiome using genome-centric metagenomics.</title>
        <authorList>
            <person name="Engelberts J.P."/>
            <person name="Robbins S.J."/>
            <person name="De Goeij J.M."/>
            <person name="Aranda M."/>
            <person name="Bell S.C."/>
            <person name="Webster N.S."/>
        </authorList>
    </citation>
    <scope>NUCLEOTIDE SEQUENCE</scope>
    <source>
        <strain evidence="1">SB0676_bin_10</strain>
    </source>
</reference>
<comment type="caution">
    <text evidence="1">The sequence shown here is derived from an EMBL/GenBank/DDBJ whole genome shotgun (WGS) entry which is preliminary data.</text>
</comment>
<dbReference type="InterPro" id="IPR022203">
    <property type="entry name" value="DUF3727"/>
</dbReference>
<accession>A0A6B1F5L6</accession>
<evidence type="ECO:0000313" key="1">
    <source>
        <dbReference type="EMBL" id="MYG38039.1"/>
    </source>
</evidence>
<sequence length="182" mass="19375">MDRPRDEGSAAVATVMATDAAGRMLHCFVEQSLRIQDQDYGLLSPVDTPAHLCRWPADPTADPELIADPHRYPQVLDELDTALQEQELCLVRSAGLLTVAGDLEDAHGEGDDLSGDDDPDTCVLLASVCHGGTDFDLYGSLDPCFLLARLGAGTAELLAPDVLAQLQPLVEEALAHGEEACP</sequence>
<name>A0A6B1F5L6_9SYNE</name>
<dbReference type="Pfam" id="PF12527">
    <property type="entry name" value="DUF3727"/>
    <property type="match status" value="1"/>
</dbReference>
<dbReference type="EMBL" id="VYDO01000111">
    <property type="protein sequence ID" value="MYG38039.1"/>
    <property type="molecule type" value="Genomic_DNA"/>
</dbReference>
<organism evidence="1">
    <name type="scientific">Synechococcus sp. SB0676_bin_10</name>
    <dbReference type="NCBI Taxonomy" id="2604869"/>
    <lineage>
        <taxon>Bacteria</taxon>
        <taxon>Bacillati</taxon>
        <taxon>Cyanobacteriota</taxon>
        <taxon>Cyanophyceae</taxon>
        <taxon>Synechococcales</taxon>
        <taxon>Synechococcaceae</taxon>
        <taxon>Synechococcus</taxon>
    </lineage>
</organism>